<accession>A0A2I0AVI9</accession>
<evidence type="ECO:0000313" key="1">
    <source>
        <dbReference type="EMBL" id="PKA59564.1"/>
    </source>
</evidence>
<dbReference type="AlphaFoldDB" id="A0A2I0AVI9"/>
<organism evidence="1 2">
    <name type="scientific">Apostasia shenzhenica</name>
    <dbReference type="NCBI Taxonomy" id="1088818"/>
    <lineage>
        <taxon>Eukaryota</taxon>
        <taxon>Viridiplantae</taxon>
        <taxon>Streptophyta</taxon>
        <taxon>Embryophyta</taxon>
        <taxon>Tracheophyta</taxon>
        <taxon>Spermatophyta</taxon>
        <taxon>Magnoliopsida</taxon>
        <taxon>Liliopsida</taxon>
        <taxon>Asparagales</taxon>
        <taxon>Orchidaceae</taxon>
        <taxon>Apostasioideae</taxon>
        <taxon>Apostasia</taxon>
    </lineage>
</organism>
<dbReference type="EMBL" id="KZ451947">
    <property type="protein sequence ID" value="PKA59564.1"/>
    <property type="molecule type" value="Genomic_DNA"/>
</dbReference>
<dbReference type="Proteomes" id="UP000236161">
    <property type="component" value="Unassembled WGS sequence"/>
</dbReference>
<keyword evidence="2" id="KW-1185">Reference proteome</keyword>
<name>A0A2I0AVI9_9ASPA</name>
<evidence type="ECO:0000313" key="2">
    <source>
        <dbReference type="Proteomes" id="UP000236161"/>
    </source>
</evidence>
<reference evidence="1 2" key="1">
    <citation type="journal article" date="2017" name="Nature">
        <title>The Apostasia genome and the evolution of orchids.</title>
        <authorList>
            <person name="Zhang G.Q."/>
            <person name="Liu K.W."/>
            <person name="Li Z."/>
            <person name="Lohaus R."/>
            <person name="Hsiao Y.Y."/>
            <person name="Niu S.C."/>
            <person name="Wang J.Y."/>
            <person name="Lin Y.C."/>
            <person name="Xu Q."/>
            <person name="Chen L.J."/>
            <person name="Yoshida K."/>
            <person name="Fujiwara S."/>
            <person name="Wang Z.W."/>
            <person name="Zhang Y.Q."/>
            <person name="Mitsuda N."/>
            <person name="Wang M."/>
            <person name="Liu G.H."/>
            <person name="Pecoraro L."/>
            <person name="Huang H.X."/>
            <person name="Xiao X.J."/>
            <person name="Lin M."/>
            <person name="Wu X.Y."/>
            <person name="Wu W.L."/>
            <person name="Chen Y.Y."/>
            <person name="Chang S.B."/>
            <person name="Sakamoto S."/>
            <person name="Ohme-Takagi M."/>
            <person name="Yagi M."/>
            <person name="Zeng S.J."/>
            <person name="Shen C.Y."/>
            <person name="Yeh C.M."/>
            <person name="Luo Y.B."/>
            <person name="Tsai W.C."/>
            <person name="Van de Peer Y."/>
            <person name="Liu Z.J."/>
        </authorList>
    </citation>
    <scope>NUCLEOTIDE SEQUENCE [LARGE SCALE GENOMIC DNA]</scope>
    <source>
        <strain evidence="2">cv. Shenzhen</strain>
        <tissue evidence="1">Stem</tissue>
    </source>
</reference>
<gene>
    <name evidence="1" type="ORF">AXF42_Ash018031</name>
</gene>
<proteinExistence type="predicted"/>
<sequence length="54" mass="6187">MMVYISSLSKQRQRCVQPNALSGTIGHDTWHILKKHRPRCLFEVPPAVVRSTRG</sequence>
<protein>
    <submittedName>
        <fullName evidence="1">Uncharacterized protein</fullName>
    </submittedName>
</protein>